<reference evidence="2 3" key="1">
    <citation type="journal article" date="2013" name="Curr. Biol.">
        <title>The Genome of the Foraminiferan Reticulomyxa filosa.</title>
        <authorList>
            <person name="Glockner G."/>
            <person name="Hulsmann N."/>
            <person name="Schleicher M."/>
            <person name="Noegel A.A."/>
            <person name="Eichinger L."/>
            <person name="Gallinger C."/>
            <person name="Pawlowski J."/>
            <person name="Sierra R."/>
            <person name="Euteneuer U."/>
            <person name="Pillet L."/>
            <person name="Moustafa A."/>
            <person name="Platzer M."/>
            <person name="Groth M."/>
            <person name="Szafranski K."/>
            <person name="Schliwa M."/>
        </authorList>
    </citation>
    <scope>NUCLEOTIDE SEQUENCE [LARGE SCALE GENOMIC DNA]</scope>
</reference>
<dbReference type="GO" id="GO:0042565">
    <property type="term" value="C:RNA nuclear export complex"/>
    <property type="evidence" value="ECO:0007669"/>
    <property type="project" value="TreeGrafter"/>
</dbReference>
<comment type="caution">
    <text evidence="2">The sequence shown here is derived from an EMBL/GenBank/DDBJ whole genome shotgun (WGS) entry which is preliminary data.</text>
</comment>
<gene>
    <name evidence="2" type="ORF">RFI_14394</name>
</gene>
<dbReference type="InterPro" id="IPR045065">
    <property type="entry name" value="XPO1/5"/>
</dbReference>
<keyword evidence="3" id="KW-1185">Reference proteome</keyword>
<dbReference type="EMBL" id="ASPP01010465">
    <property type="protein sequence ID" value="ETO22800.1"/>
    <property type="molecule type" value="Genomic_DNA"/>
</dbReference>
<dbReference type="GO" id="GO:0005049">
    <property type="term" value="F:nuclear export signal receptor activity"/>
    <property type="evidence" value="ECO:0007669"/>
    <property type="project" value="InterPro"/>
</dbReference>
<dbReference type="AlphaFoldDB" id="X6N928"/>
<dbReference type="InterPro" id="IPR013598">
    <property type="entry name" value="Exportin-1/Importin-b-like"/>
</dbReference>
<organism evidence="2 3">
    <name type="scientific">Reticulomyxa filosa</name>
    <dbReference type="NCBI Taxonomy" id="46433"/>
    <lineage>
        <taxon>Eukaryota</taxon>
        <taxon>Sar</taxon>
        <taxon>Rhizaria</taxon>
        <taxon>Retaria</taxon>
        <taxon>Foraminifera</taxon>
        <taxon>Monothalamids</taxon>
        <taxon>Reticulomyxidae</taxon>
        <taxon>Reticulomyxa</taxon>
    </lineage>
</organism>
<dbReference type="GO" id="GO:0006405">
    <property type="term" value="P:RNA export from nucleus"/>
    <property type="evidence" value="ECO:0007669"/>
    <property type="project" value="TreeGrafter"/>
</dbReference>
<dbReference type="OMA" id="CIAISKY"/>
<dbReference type="PANTHER" id="PTHR11223:SF3">
    <property type="entry name" value="EXPORTIN-5"/>
    <property type="match status" value="1"/>
</dbReference>
<name>X6N928_RETFI</name>
<dbReference type="PANTHER" id="PTHR11223">
    <property type="entry name" value="EXPORTIN 1/5"/>
    <property type="match status" value="1"/>
</dbReference>
<dbReference type="Pfam" id="PF08389">
    <property type="entry name" value="Xpo1"/>
    <property type="match status" value="1"/>
</dbReference>
<dbReference type="Proteomes" id="UP000023152">
    <property type="component" value="Unassembled WGS sequence"/>
</dbReference>
<dbReference type="GO" id="GO:0005634">
    <property type="term" value="C:nucleus"/>
    <property type="evidence" value="ECO:0007669"/>
    <property type="project" value="TreeGrafter"/>
</dbReference>
<dbReference type="GO" id="GO:0005737">
    <property type="term" value="C:cytoplasm"/>
    <property type="evidence" value="ECO:0007669"/>
    <property type="project" value="TreeGrafter"/>
</dbReference>
<evidence type="ECO:0000313" key="2">
    <source>
        <dbReference type="EMBL" id="ETO22800.1"/>
    </source>
</evidence>
<protein>
    <recommendedName>
        <fullName evidence="1">Exportin-1/Importin-beta-like domain-containing protein</fullName>
    </recommendedName>
</protein>
<proteinExistence type="predicted"/>
<dbReference type="InterPro" id="IPR011989">
    <property type="entry name" value="ARM-like"/>
</dbReference>
<dbReference type="Gene3D" id="1.25.10.10">
    <property type="entry name" value="Leucine-rich Repeat Variant"/>
    <property type="match status" value="1"/>
</dbReference>
<feature type="domain" description="Exportin-1/Importin-beta-like" evidence="1">
    <location>
        <begin position="137"/>
        <end position="172"/>
    </location>
</feature>
<dbReference type="GO" id="GO:0003723">
    <property type="term" value="F:RNA binding"/>
    <property type="evidence" value="ECO:0007669"/>
    <property type="project" value="TreeGrafter"/>
</dbReference>
<sequence>MFRLLSLLFEFFLQYFYKNKKSEMSFSTNKEEEIKKVCEALNKVHDGSSSTQTRNTAQAYLESIKTGNIDKCIAISKYFDTQPDTIYQHFAYHCLDHLCTIRWKDLTTKQQEALQQLTLEMFRKCKQPEHAKKFSSFAKRQLCKVIVSIAVRCWPKNWESLIPELFKYVGQDSVSGIKNRKFFYYYYFFGQEISDANS</sequence>
<dbReference type="GO" id="GO:0006611">
    <property type="term" value="P:protein export from nucleus"/>
    <property type="evidence" value="ECO:0007669"/>
    <property type="project" value="InterPro"/>
</dbReference>
<evidence type="ECO:0000313" key="3">
    <source>
        <dbReference type="Proteomes" id="UP000023152"/>
    </source>
</evidence>
<dbReference type="OrthoDB" id="2215036at2759"/>
<dbReference type="InterPro" id="IPR016024">
    <property type="entry name" value="ARM-type_fold"/>
</dbReference>
<accession>X6N928</accession>
<evidence type="ECO:0000259" key="1">
    <source>
        <dbReference type="Pfam" id="PF08389"/>
    </source>
</evidence>
<dbReference type="SUPFAM" id="SSF48371">
    <property type="entry name" value="ARM repeat"/>
    <property type="match status" value="1"/>
</dbReference>